<dbReference type="Ensembl" id="ENSGMOT00000064680.1">
    <property type="protein sequence ID" value="ENSGMOP00000059582.1"/>
    <property type="gene ID" value="ENSGMOG00000035182.1"/>
</dbReference>
<protein>
    <recommendedName>
        <fullName evidence="2">Galectin</fullName>
    </recommendedName>
</protein>
<organism evidence="4 5">
    <name type="scientific">Gadus morhua</name>
    <name type="common">Atlantic cod</name>
    <dbReference type="NCBI Taxonomy" id="8049"/>
    <lineage>
        <taxon>Eukaryota</taxon>
        <taxon>Metazoa</taxon>
        <taxon>Chordata</taxon>
        <taxon>Craniata</taxon>
        <taxon>Vertebrata</taxon>
        <taxon>Euteleostomi</taxon>
        <taxon>Actinopterygii</taxon>
        <taxon>Neopterygii</taxon>
        <taxon>Teleostei</taxon>
        <taxon>Neoteleostei</taxon>
        <taxon>Acanthomorphata</taxon>
        <taxon>Zeiogadaria</taxon>
        <taxon>Gadariae</taxon>
        <taxon>Gadiformes</taxon>
        <taxon>Gadoidei</taxon>
        <taxon>Gadidae</taxon>
        <taxon>Gadus</taxon>
    </lineage>
</organism>
<evidence type="ECO:0000313" key="5">
    <source>
        <dbReference type="Proteomes" id="UP000694546"/>
    </source>
</evidence>
<reference evidence="4" key="2">
    <citation type="submission" date="2025-09" db="UniProtKB">
        <authorList>
            <consortium name="Ensembl"/>
        </authorList>
    </citation>
    <scope>IDENTIFICATION</scope>
</reference>
<dbReference type="SMART" id="SM00908">
    <property type="entry name" value="Gal-bind_lectin"/>
    <property type="match status" value="1"/>
</dbReference>
<evidence type="ECO:0000256" key="2">
    <source>
        <dbReference type="RuleBase" id="RU102079"/>
    </source>
</evidence>
<dbReference type="InterPro" id="IPR013320">
    <property type="entry name" value="ConA-like_dom_sf"/>
</dbReference>
<dbReference type="Gene3D" id="2.60.120.200">
    <property type="match status" value="1"/>
</dbReference>
<keyword evidence="1 2" id="KW-0430">Lectin</keyword>
<keyword evidence="5" id="KW-1185">Reference proteome</keyword>
<reference evidence="4" key="1">
    <citation type="submission" date="2025-08" db="UniProtKB">
        <authorList>
            <consortium name="Ensembl"/>
        </authorList>
    </citation>
    <scope>IDENTIFICATION</scope>
</reference>
<dbReference type="SUPFAM" id="SSF49899">
    <property type="entry name" value="Concanavalin A-like lectins/glucanases"/>
    <property type="match status" value="1"/>
</dbReference>
<evidence type="ECO:0000259" key="3">
    <source>
        <dbReference type="PROSITE" id="PS51304"/>
    </source>
</evidence>
<dbReference type="GO" id="GO:0030246">
    <property type="term" value="F:carbohydrate binding"/>
    <property type="evidence" value="ECO:0007669"/>
    <property type="project" value="UniProtKB-UniRule"/>
</dbReference>
<evidence type="ECO:0000313" key="4">
    <source>
        <dbReference type="Ensembl" id="ENSGMOP00000059582.1"/>
    </source>
</evidence>
<feature type="domain" description="Galectin" evidence="3">
    <location>
        <begin position="1"/>
        <end position="111"/>
    </location>
</feature>
<dbReference type="Proteomes" id="UP000694546">
    <property type="component" value="Chromosome 6"/>
</dbReference>
<name>A0A8C5CEY9_GADMO</name>
<dbReference type="GeneTree" id="ENSGT01030000239955"/>
<dbReference type="InterPro" id="IPR001079">
    <property type="entry name" value="Galectin_CRD"/>
</dbReference>
<dbReference type="Pfam" id="PF00337">
    <property type="entry name" value="Gal-bind_lectin"/>
    <property type="match status" value="1"/>
</dbReference>
<dbReference type="PROSITE" id="PS51304">
    <property type="entry name" value="GALECTIN"/>
    <property type="match status" value="1"/>
</dbReference>
<sequence length="113" mass="12817">MSTGCFVVEILSGAYKALHINVRFNHKGVLRQVVCSAELADGWGAEVRQGGFPFKYDELFKFTVTLTREEFLVLLSDGSEIHFQNSLGASEYKSFSFWGVWWPLLTADRFTGR</sequence>
<accession>A0A8C5CEY9</accession>
<evidence type="ECO:0000256" key="1">
    <source>
        <dbReference type="ARBA" id="ARBA00022734"/>
    </source>
</evidence>
<proteinExistence type="predicted"/>
<dbReference type="AlphaFoldDB" id="A0A8C5CEY9"/>